<dbReference type="Pfam" id="PF00561">
    <property type="entry name" value="Abhydrolase_1"/>
    <property type="match status" value="1"/>
</dbReference>
<evidence type="ECO:0000313" key="7">
    <source>
        <dbReference type="Proteomes" id="UP000525686"/>
    </source>
</evidence>
<proteinExistence type="predicted"/>
<keyword evidence="5" id="KW-1185">Reference proteome</keyword>
<comment type="caution">
    <text evidence="4">The sequence shown here is derived from an EMBL/GenBank/DDBJ whole genome shotgun (WGS) entry which is preliminary data.</text>
</comment>
<dbReference type="PANTHER" id="PTHR43433:SF4">
    <property type="entry name" value="NON-HEME CHLOROPEROXIDASE-RELATED"/>
    <property type="match status" value="1"/>
</dbReference>
<dbReference type="Gene3D" id="3.40.50.1820">
    <property type="entry name" value="alpha/beta hydrolase"/>
    <property type="match status" value="1"/>
</dbReference>
<organism evidence="4 5">
    <name type="scientific">Streptomyces alkaliterrae</name>
    <dbReference type="NCBI Taxonomy" id="2213162"/>
    <lineage>
        <taxon>Bacteria</taxon>
        <taxon>Bacillati</taxon>
        <taxon>Actinomycetota</taxon>
        <taxon>Actinomycetes</taxon>
        <taxon>Kitasatosporales</taxon>
        <taxon>Streptomycetaceae</taxon>
        <taxon>Streptomyces</taxon>
    </lineage>
</organism>
<evidence type="ECO:0000313" key="5">
    <source>
        <dbReference type="Proteomes" id="UP000320857"/>
    </source>
</evidence>
<sequence>MTDRNHTPTVVAGDGTRLHVQDWGSGPPVVLLATAMLDSRQWEHQAGPLAAAGLRTVAVDRRGCGRSDRPWNGYDYDTLADDLAAVLDALDLRDVTLVGYAMGGGEAVRHLTRHGSRRVSRLVLAASTTPFLSRADDNPHGLAPADYEPVLAAMRADRARFLAELTLPFFGGPAADADSVPVSAELRAHYARIALDTSPHAADALYRTLLTEDFRAELPKVDVPTLVVHGDADVGSPFALCGPPTAELLPDARLEVYEGAAHGLFVTHAERLTRDLLDFARS</sequence>
<evidence type="ECO:0000313" key="2">
    <source>
        <dbReference type="EMBL" id="MBB1253527.1"/>
    </source>
</evidence>
<dbReference type="RefSeq" id="WP_143647295.1">
    <property type="nucleotide sequence ID" value="NZ_JABJWZ010000057.1"/>
</dbReference>
<evidence type="ECO:0000313" key="6">
    <source>
        <dbReference type="Proteomes" id="UP000517765"/>
    </source>
</evidence>
<evidence type="ECO:0000313" key="3">
    <source>
        <dbReference type="EMBL" id="MBB1258461.1"/>
    </source>
</evidence>
<dbReference type="OrthoDB" id="9785847at2"/>
<dbReference type="PANTHER" id="PTHR43433">
    <property type="entry name" value="HYDROLASE, ALPHA/BETA FOLD FAMILY PROTEIN"/>
    <property type="match status" value="1"/>
</dbReference>
<dbReference type="AlphaFoldDB" id="A0A5P0YQC4"/>
<name>A0A5P0YQC4_9ACTN</name>
<dbReference type="EMBL" id="VJYK02000059">
    <property type="protein sequence ID" value="MQS01827.1"/>
    <property type="molecule type" value="Genomic_DNA"/>
</dbReference>
<keyword evidence="4" id="KW-0378">Hydrolase</keyword>
<dbReference type="SUPFAM" id="SSF53474">
    <property type="entry name" value="alpha/beta-Hydrolases"/>
    <property type="match status" value="1"/>
</dbReference>
<reference evidence="6 7" key="2">
    <citation type="submission" date="2020-05" db="EMBL/GenBank/DDBJ databases">
        <title>Classification of alakaliphilic streptomycetes isolated from an alkaline soil next to Lonar Crater, India and a proposal for the recognition of Streptomyces alkaliterrae sp. nov.</title>
        <authorList>
            <person name="Golinska P."/>
        </authorList>
    </citation>
    <scope>NUCLEOTIDE SEQUENCE [LARGE SCALE GENOMIC DNA]</scope>
    <source>
        <strain evidence="7">OF3</strain>
        <strain evidence="6">OF8</strain>
    </source>
</reference>
<dbReference type="EMBL" id="JABJWZ010000057">
    <property type="protein sequence ID" value="MBB1253527.1"/>
    <property type="molecule type" value="Genomic_DNA"/>
</dbReference>
<feature type="domain" description="AB hydrolase-1" evidence="1">
    <location>
        <begin position="28"/>
        <end position="268"/>
    </location>
</feature>
<dbReference type="GO" id="GO:0016787">
    <property type="term" value="F:hydrolase activity"/>
    <property type="evidence" value="ECO:0007669"/>
    <property type="project" value="UniProtKB-KW"/>
</dbReference>
<protein>
    <submittedName>
        <fullName evidence="4">Alpha/beta fold hydrolase</fullName>
    </submittedName>
    <submittedName>
        <fullName evidence="2">Alpha/beta hydrolase</fullName>
    </submittedName>
</protein>
<accession>A0A5P0YQC4</accession>
<dbReference type="EMBL" id="JABJXA010000024">
    <property type="protein sequence ID" value="MBB1258461.1"/>
    <property type="molecule type" value="Genomic_DNA"/>
</dbReference>
<reference evidence="4 5" key="1">
    <citation type="submission" date="2019-10" db="EMBL/GenBank/DDBJ databases">
        <title>Streptomyces sp. nov., a novel actinobacterium isolated from alkaline environment.</title>
        <authorList>
            <person name="Golinska P."/>
        </authorList>
    </citation>
    <scope>NUCLEOTIDE SEQUENCE [LARGE SCALE GENOMIC DNA]</scope>
    <source>
        <strain evidence="4 5">OF1</strain>
    </source>
</reference>
<dbReference type="Proteomes" id="UP000320857">
    <property type="component" value="Unassembled WGS sequence"/>
</dbReference>
<dbReference type="Proteomes" id="UP000517765">
    <property type="component" value="Unassembled WGS sequence"/>
</dbReference>
<evidence type="ECO:0000259" key="1">
    <source>
        <dbReference type="Pfam" id="PF00561"/>
    </source>
</evidence>
<reference evidence="2" key="3">
    <citation type="journal article" name="Syst. Appl. Microbiol.">
        <title>Streptomyces alkaliterrae sp. nov., isolated from an alkaline soil, and emended descriptions of Streptomyces alkaliphilus, Streptomyces calidiresistens and Streptomyces durbertensis.</title>
        <authorList>
            <person name="Swiecimska M."/>
            <person name="Golinska P."/>
            <person name="Nouioui I."/>
            <person name="Wypij M."/>
            <person name="Rai M."/>
            <person name="Sangal V."/>
            <person name="Goodfellow M."/>
        </authorList>
    </citation>
    <scope>NUCLEOTIDE SEQUENCE</scope>
    <source>
        <strain evidence="2">OF3</strain>
        <strain evidence="3">OF8</strain>
    </source>
</reference>
<dbReference type="Proteomes" id="UP000525686">
    <property type="component" value="Unassembled WGS sequence"/>
</dbReference>
<evidence type="ECO:0000313" key="4">
    <source>
        <dbReference type="EMBL" id="MQS01827.1"/>
    </source>
</evidence>
<dbReference type="PRINTS" id="PR00111">
    <property type="entry name" value="ABHYDROLASE"/>
</dbReference>
<gene>
    <name evidence="4" type="ORF">FNX44_008070</name>
    <name evidence="2" type="ORF">H3146_09110</name>
    <name evidence="3" type="ORF">H3147_06390</name>
</gene>
<dbReference type="InterPro" id="IPR050471">
    <property type="entry name" value="AB_hydrolase"/>
</dbReference>
<dbReference type="InterPro" id="IPR029058">
    <property type="entry name" value="AB_hydrolase_fold"/>
</dbReference>
<dbReference type="InterPro" id="IPR000073">
    <property type="entry name" value="AB_hydrolase_1"/>
</dbReference>